<name>A0A538THP3_UNCEI</name>
<dbReference type="GO" id="GO:0051920">
    <property type="term" value="F:peroxiredoxin activity"/>
    <property type="evidence" value="ECO:0007669"/>
    <property type="project" value="InterPro"/>
</dbReference>
<dbReference type="Gene3D" id="1.20.1290.10">
    <property type="entry name" value="AhpD-like"/>
    <property type="match status" value="1"/>
</dbReference>
<dbReference type="SUPFAM" id="SSF69118">
    <property type="entry name" value="AhpD-like"/>
    <property type="match status" value="1"/>
</dbReference>
<dbReference type="AlphaFoldDB" id="A0A538THP3"/>
<evidence type="ECO:0000313" key="3">
    <source>
        <dbReference type="Proteomes" id="UP000317691"/>
    </source>
</evidence>
<accession>A0A538THP3</accession>
<gene>
    <name evidence="2" type="ORF">E6K79_10770</name>
</gene>
<dbReference type="EMBL" id="VBOZ01000033">
    <property type="protein sequence ID" value="TMQ63121.1"/>
    <property type="molecule type" value="Genomic_DNA"/>
</dbReference>
<evidence type="ECO:0000259" key="1">
    <source>
        <dbReference type="Pfam" id="PF02627"/>
    </source>
</evidence>
<dbReference type="Proteomes" id="UP000317691">
    <property type="component" value="Unassembled WGS sequence"/>
</dbReference>
<dbReference type="PANTHER" id="PTHR33570">
    <property type="entry name" value="4-CARBOXYMUCONOLACTONE DECARBOXYLASE FAMILY PROTEIN"/>
    <property type="match status" value="1"/>
</dbReference>
<evidence type="ECO:0000313" key="2">
    <source>
        <dbReference type="EMBL" id="TMQ63121.1"/>
    </source>
</evidence>
<protein>
    <recommendedName>
        <fullName evidence="1">Carboxymuconolactone decarboxylase-like domain-containing protein</fullName>
    </recommendedName>
</protein>
<proteinExistence type="predicted"/>
<dbReference type="InterPro" id="IPR029032">
    <property type="entry name" value="AhpD-like"/>
</dbReference>
<dbReference type="InterPro" id="IPR003779">
    <property type="entry name" value="CMD-like"/>
</dbReference>
<reference evidence="2 3" key="1">
    <citation type="journal article" date="2019" name="Nat. Microbiol.">
        <title>Mediterranean grassland soil C-N compound turnover is dependent on rainfall and depth, and is mediated by genomically divergent microorganisms.</title>
        <authorList>
            <person name="Diamond S."/>
            <person name="Andeer P.F."/>
            <person name="Li Z."/>
            <person name="Crits-Christoph A."/>
            <person name="Burstein D."/>
            <person name="Anantharaman K."/>
            <person name="Lane K.R."/>
            <person name="Thomas B.C."/>
            <person name="Pan C."/>
            <person name="Northen T.R."/>
            <person name="Banfield J.F."/>
        </authorList>
    </citation>
    <scope>NUCLEOTIDE SEQUENCE [LARGE SCALE GENOMIC DNA]</scope>
    <source>
        <strain evidence="2">WS_9</strain>
    </source>
</reference>
<comment type="caution">
    <text evidence="2">The sequence shown here is derived from an EMBL/GenBank/DDBJ whole genome shotgun (WGS) entry which is preliminary data.</text>
</comment>
<organism evidence="2 3">
    <name type="scientific">Eiseniibacteriota bacterium</name>
    <dbReference type="NCBI Taxonomy" id="2212470"/>
    <lineage>
        <taxon>Bacteria</taxon>
        <taxon>Candidatus Eiseniibacteriota</taxon>
    </lineage>
</organism>
<feature type="domain" description="Carboxymuconolactone decarboxylase-like" evidence="1">
    <location>
        <begin position="132"/>
        <end position="205"/>
    </location>
</feature>
<sequence>MRDARGSVQALTAGQAAVVDVSAAIASADAASVERESARAIDAGLPPAALYETILQSYLFVGFPRAIEAFFAARPVLERAAAIPAGTVPADPSAWERAGEALCRKVYGRNYEKLMETMRALSPDLAVAMIREGYGKTLSRPGLGVVEREYGVIAILTVTRMWRQLRSHAIGAVNVGGTRAGVREAIERCRPWAGGDTVREALSATGMEEDRARR</sequence>
<dbReference type="Pfam" id="PF02627">
    <property type="entry name" value="CMD"/>
    <property type="match status" value="1"/>
</dbReference>
<dbReference type="InterPro" id="IPR052512">
    <property type="entry name" value="4CMD/NDH-1_regulator"/>
</dbReference>
<dbReference type="PANTHER" id="PTHR33570:SF2">
    <property type="entry name" value="CARBOXYMUCONOLACTONE DECARBOXYLASE-LIKE DOMAIN-CONTAINING PROTEIN"/>
    <property type="match status" value="1"/>
</dbReference>